<dbReference type="EMBL" id="KB822721">
    <property type="protein sequence ID" value="ETN39368.1"/>
    <property type="molecule type" value="Genomic_DNA"/>
</dbReference>
<dbReference type="Gene3D" id="1.10.10.390">
    <property type="match status" value="1"/>
</dbReference>
<dbReference type="eggNOG" id="KOG2696">
    <property type="taxonomic scope" value="Eukaryota"/>
</dbReference>
<dbReference type="EC" id="2.3.1.48" evidence="3 9"/>
<dbReference type="GO" id="GO:0042393">
    <property type="term" value="F:histone binding"/>
    <property type="evidence" value="ECO:0007669"/>
    <property type="project" value="InterPro"/>
</dbReference>
<evidence type="ECO:0000259" key="14">
    <source>
        <dbReference type="Pfam" id="PF10394"/>
    </source>
</evidence>
<comment type="function">
    <text evidence="9">Catalytic component of the histone acetylase B (HAT-B) complex. Has intrinsic substrate specificity that modifies lysine in recognition sequence GXGKXG. Involved in DNA double-strand break repair.</text>
</comment>
<evidence type="ECO:0000256" key="5">
    <source>
        <dbReference type="ARBA" id="ARBA00022679"/>
    </source>
</evidence>
<dbReference type="PANTHER" id="PTHR12046">
    <property type="entry name" value="HISTONE ACETYLTRANSFERASE TYPE B CATALYTIC SUBUNIT"/>
    <property type="match status" value="1"/>
</dbReference>
<dbReference type="InParanoid" id="W2RUE3"/>
<gene>
    <name evidence="15" type="ORF">HMPREF1541_05591</name>
</gene>
<evidence type="ECO:0000256" key="3">
    <source>
        <dbReference type="ARBA" id="ARBA00013184"/>
    </source>
</evidence>
<dbReference type="AlphaFoldDB" id="W2RUE3"/>
<dbReference type="Pfam" id="PF21184">
    <property type="entry name" value="HAT1_C_fung"/>
    <property type="match status" value="1"/>
</dbReference>
<dbReference type="InterPro" id="IPR017380">
    <property type="entry name" value="Hist_AcTrfase_B-typ_cat-su"/>
</dbReference>
<evidence type="ECO:0000256" key="8">
    <source>
        <dbReference type="ARBA" id="ARBA00048017"/>
    </source>
</evidence>
<organism evidence="15 16">
    <name type="scientific">Cyphellophora europaea (strain CBS 101466)</name>
    <name type="common">Phialophora europaea</name>
    <dbReference type="NCBI Taxonomy" id="1220924"/>
    <lineage>
        <taxon>Eukaryota</taxon>
        <taxon>Fungi</taxon>
        <taxon>Dikarya</taxon>
        <taxon>Ascomycota</taxon>
        <taxon>Pezizomycotina</taxon>
        <taxon>Eurotiomycetes</taxon>
        <taxon>Chaetothyriomycetidae</taxon>
        <taxon>Chaetothyriales</taxon>
        <taxon>Cyphellophoraceae</taxon>
        <taxon>Cyphellophora</taxon>
    </lineage>
</organism>
<feature type="region of interest" description="Interaction with histone H4 N-terminus" evidence="11">
    <location>
        <begin position="209"/>
        <end position="211"/>
    </location>
</feature>
<dbReference type="VEuPathDB" id="FungiDB:HMPREF1541_05591"/>
<evidence type="ECO:0000256" key="12">
    <source>
        <dbReference type="PIRSR" id="PIRSR038084-3"/>
    </source>
</evidence>
<keyword evidence="9" id="KW-0963">Cytoplasm</keyword>
<dbReference type="InterPro" id="IPR013523">
    <property type="entry name" value="Hist_AcTrfase_HAT1_C"/>
</dbReference>
<dbReference type="HOGENOM" id="CLU_036024_2_1_1"/>
<feature type="active site" description="Proton donor/acceptor" evidence="10">
    <location>
        <position position="285"/>
    </location>
</feature>
<keyword evidence="16" id="KW-1185">Reference proteome</keyword>
<evidence type="ECO:0000313" key="15">
    <source>
        <dbReference type="EMBL" id="ETN39368.1"/>
    </source>
</evidence>
<evidence type="ECO:0000256" key="10">
    <source>
        <dbReference type="PIRSR" id="PIRSR038084-1"/>
    </source>
</evidence>
<evidence type="ECO:0000256" key="1">
    <source>
        <dbReference type="ARBA" id="ARBA00004123"/>
    </source>
</evidence>
<feature type="domain" description="Histone acetyl transferase HAT1 N-terminal" evidence="14">
    <location>
        <begin position="7"/>
        <end position="163"/>
    </location>
</feature>
<evidence type="ECO:0000313" key="16">
    <source>
        <dbReference type="Proteomes" id="UP000030752"/>
    </source>
</evidence>
<dbReference type="InterPro" id="IPR019467">
    <property type="entry name" value="Hat1_N"/>
</dbReference>
<keyword evidence="5 9" id="KW-0808">Transferase</keyword>
<dbReference type="STRING" id="1220924.W2RUE3"/>
<feature type="binding site" evidence="11">
    <location>
        <begin position="257"/>
        <end position="263"/>
    </location>
    <ligand>
        <name>acetyl-CoA</name>
        <dbReference type="ChEBI" id="CHEBI:57288"/>
    </ligand>
</feature>
<dbReference type="OrthoDB" id="10253098at2759"/>
<name>W2RUE3_CYPE1</name>
<feature type="region of interest" description="Interaction with histone H4 N-terminus" evidence="11">
    <location>
        <begin position="44"/>
        <end position="46"/>
    </location>
</feature>
<evidence type="ECO:0000256" key="13">
    <source>
        <dbReference type="SAM" id="MobiDB-lite"/>
    </source>
</evidence>
<dbReference type="Proteomes" id="UP000030752">
    <property type="component" value="Unassembled WGS sequence"/>
</dbReference>
<dbReference type="RefSeq" id="XP_008718153.1">
    <property type="nucleotide sequence ID" value="XM_008719931.1"/>
</dbReference>
<keyword evidence="7 9" id="KW-0012">Acyltransferase</keyword>
<protein>
    <recommendedName>
        <fullName evidence="4 9">Histone acetyltransferase type B catalytic subunit</fullName>
        <ecNumber evidence="3 9">2.3.1.48</ecNumber>
    </recommendedName>
</protein>
<evidence type="ECO:0000256" key="6">
    <source>
        <dbReference type="ARBA" id="ARBA00023242"/>
    </source>
</evidence>
<comment type="catalytic activity">
    <reaction evidence="8 9">
        <text>L-lysyl-[protein] + acetyl-CoA = N(6)-acetyl-L-lysyl-[protein] + CoA + H(+)</text>
        <dbReference type="Rhea" id="RHEA:45948"/>
        <dbReference type="Rhea" id="RHEA-COMP:9752"/>
        <dbReference type="Rhea" id="RHEA-COMP:10731"/>
        <dbReference type="ChEBI" id="CHEBI:15378"/>
        <dbReference type="ChEBI" id="CHEBI:29969"/>
        <dbReference type="ChEBI" id="CHEBI:57287"/>
        <dbReference type="ChEBI" id="CHEBI:57288"/>
        <dbReference type="ChEBI" id="CHEBI:61930"/>
        <dbReference type="EC" id="2.3.1.48"/>
    </reaction>
</comment>
<evidence type="ECO:0000256" key="4">
    <source>
        <dbReference type="ARBA" id="ARBA00021268"/>
    </source>
</evidence>
<comment type="similarity">
    <text evidence="2 9">Belongs to the HAT1 family.</text>
</comment>
<dbReference type="Gene3D" id="3.90.360.10">
    <property type="entry name" value="Histone acetyl transferase 1 (HAT1), N-terminal domain"/>
    <property type="match status" value="1"/>
</dbReference>
<dbReference type="GO" id="GO:0005634">
    <property type="term" value="C:nucleus"/>
    <property type="evidence" value="ECO:0007669"/>
    <property type="project" value="UniProtKB-SubCell"/>
</dbReference>
<feature type="region of interest" description="Disordered" evidence="13">
    <location>
        <begin position="450"/>
        <end position="496"/>
    </location>
</feature>
<dbReference type="GO" id="GO:0031509">
    <property type="term" value="P:subtelomeric heterochromatin formation"/>
    <property type="evidence" value="ECO:0007669"/>
    <property type="project" value="InterPro"/>
</dbReference>
<feature type="compositionally biased region" description="Acidic residues" evidence="13">
    <location>
        <begin position="476"/>
        <end position="488"/>
    </location>
</feature>
<keyword evidence="6 9" id="KW-0539">Nucleus</keyword>
<dbReference type="PIRSF" id="PIRSF038084">
    <property type="entry name" value="HAT-B_cat"/>
    <property type="match status" value="1"/>
</dbReference>
<dbReference type="GO" id="GO:0005737">
    <property type="term" value="C:cytoplasm"/>
    <property type="evidence" value="ECO:0007669"/>
    <property type="project" value="UniProtKB-SubCell"/>
</dbReference>
<proteinExistence type="inferred from homology"/>
<dbReference type="GO" id="GO:0004402">
    <property type="term" value="F:histone acetyltransferase activity"/>
    <property type="evidence" value="ECO:0007669"/>
    <property type="project" value="UniProtKB-UniRule"/>
</dbReference>
<reference evidence="15 16" key="1">
    <citation type="submission" date="2013-03" db="EMBL/GenBank/DDBJ databases">
        <title>The Genome Sequence of Phialophora europaea CBS 101466.</title>
        <authorList>
            <consortium name="The Broad Institute Genomics Platform"/>
            <person name="Cuomo C."/>
            <person name="de Hoog S."/>
            <person name="Gorbushina A."/>
            <person name="Walker B."/>
            <person name="Young S.K."/>
            <person name="Zeng Q."/>
            <person name="Gargeya S."/>
            <person name="Fitzgerald M."/>
            <person name="Haas B."/>
            <person name="Abouelleil A."/>
            <person name="Allen A.W."/>
            <person name="Alvarado L."/>
            <person name="Arachchi H.M."/>
            <person name="Berlin A.M."/>
            <person name="Chapman S.B."/>
            <person name="Gainer-Dewar J."/>
            <person name="Goldberg J."/>
            <person name="Griggs A."/>
            <person name="Gujja S."/>
            <person name="Hansen M."/>
            <person name="Howarth C."/>
            <person name="Imamovic A."/>
            <person name="Ireland A."/>
            <person name="Larimer J."/>
            <person name="McCowan C."/>
            <person name="Murphy C."/>
            <person name="Pearson M."/>
            <person name="Poon T.W."/>
            <person name="Priest M."/>
            <person name="Roberts A."/>
            <person name="Saif S."/>
            <person name="Shea T."/>
            <person name="Sisk P."/>
            <person name="Sykes S."/>
            <person name="Wortman J."/>
            <person name="Nusbaum C."/>
            <person name="Birren B."/>
        </authorList>
    </citation>
    <scope>NUCLEOTIDE SEQUENCE [LARGE SCALE GENOMIC DNA]</scope>
    <source>
        <strain evidence="15 16">CBS 101466</strain>
    </source>
</reference>
<evidence type="ECO:0000256" key="9">
    <source>
        <dbReference type="PIRNR" id="PIRNR038084"/>
    </source>
</evidence>
<dbReference type="InterPro" id="IPR037113">
    <property type="entry name" value="Hat1_N_sf"/>
</dbReference>
<sequence length="496" mass="56231">MAAQDEWSVDSNDAISVSLVQPSSDGLQPVIQFHPQFTYPIFGEAESIFGYKDLEIGLRFAAHDLRPNSQISYNSKFKTVGDTSALDLNKTLKDFLPSSAFENTFDDALLNDVSAKDWTPPGELVKSYSRNGETFEIWAAALSDPRMKELVGNIQIFILFFIEGGQYLDLDDVDWTLDRWRVYLVYKKLSLPPTPQASPYCFIGYATTYRFYRFLAPARKPQTPEQLEPFPPKEALSAKRLSSRLRISQFLVLPNYQRGGHGSALYEAIYGEAMADDTILELTVEDPSEEFDKLRDVNDFKILRPEFEKAGVQLNTDPFAKASRGSIRRVPTATLLPVEKLKDIRKRYKIAARQFSRLTELFLLANIAFSHRQLGGGSLTALKVKGARASDPNDRSYYWWRILLKQRILKKNKDVLIQLPVEDRVSKIEDSASGQEDEYEGILLLHATSLQKEQERNGNGSSETGPSVIRKRKVVDDDDDEDEDAEDDVSSKRQKA</sequence>
<dbReference type="SUPFAM" id="SSF55729">
    <property type="entry name" value="Acyl-CoA N-acyltransferases (Nat)"/>
    <property type="match status" value="1"/>
</dbReference>
<dbReference type="InterPro" id="IPR016181">
    <property type="entry name" value="Acyl_CoA_acyltransferase"/>
</dbReference>
<dbReference type="Gene3D" id="3.40.630.30">
    <property type="match status" value="1"/>
</dbReference>
<evidence type="ECO:0000256" key="2">
    <source>
        <dbReference type="ARBA" id="ARBA00010543"/>
    </source>
</evidence>
<accession>W2RUE3</accession>
<comment type="subunit">
    <text evidence="9">Component of the HAT-B complex composed of at least HAT1 and HAT2. The HAT-B complex binds to histone H4 tail.</text>
</comment>
<comment type="subcellular location">
    <subcellularLocation>
        <location evidence="9">Cytoplasm</location>
    </subcellularLocation>
    <subcellularLocation>
        <location evidence="1 9">Nucleus</location>
    </subcellularLocation>
</comment>
<dbReference type="Pfam" id="PF10394">
    <property type="entry name" value="Hat1_N"/>
    <property type="match status" value="1"/>
</dbReference>
<feature type="site" description="Interaction with histone H4 N-terminus" evidence="12">
    <location>
        <position position="175"/>
    </location>
</feature>
<dbReference type="GeneID" id="19972930"/>
<evidence type="ECO:0000256" key="11">
    <source>
        <dbReference type="PIRSR" id="PIRSR038084-2"/>
    </source>
</evidence>
<dbReference type="FunCoup" id="W2RUE3">
    <property type="interactions" value="1132"/>
</dbReference>
<dbReference type="GO" id="GO:0000781">
    <property type="term" value="C:chromosome, telomeric region"/>
    <property type="evidence" value="ECO:0007669"/>
    <property type="project" value="GOC"/>
</dbReference>
<evidence type="ECO:0000256" key="7">
    <source>
        <dbReference type="ARBA" id="ARBA00023315"/>
    </source>
</evidence>